<evidence type="ECO:0000313" key="1">
    <source>
        <dbReference type="EMBL" id="MEW2366130.1"/>
    </source>
</evidence>
<organism evidence="1 2">
    <name type="scientific">Streptomyces huasconensis</name>
    <dbReference type="NCBI Taxonomy" id="1854574"/>
    <lineage>
        <taxon>Bacteria</taxon>
        <taxon>Bacillati</taxon>
        <taxon>Actinomycetota</taxon>
        <taxon>Actinomycetes</taxon>
        <taxon>Kitasatosporales</taxon>
        <taxon>Streptomycetaceae</taxon>
        <taxon>Streptomyces</taxon>
    </lineage>
</organism>
<sequence length="154" mass="17275">MSSADDSAAGDLPVLRTLRELARLVERHEGLYVRWSRGPATDLGKVMSRDDLTGVRMPGLSANPLGVEPWWEDRPVELWVARRLHDYSHLPREKGSGVRPWVLLGHECARGPDNEPLVQDVEPLAWIDAKMIVEAREEVARAAGPWGPLRRTSD</sequence>
<dbReference type="Pfam" id="PF19593">
    <property type="entry name" value="DUF6098"/>
    <property type="match status" value="1"/>
</dbReference>
<dbReference type="RefSeq" id="WP_359773142.1">
    <property type="nucleotide sequence ID" value="NZ_JBEYRR010000001.1"/>
</dbReference>
<dbReference type="InterPro" id="IPR046080">
    <property type="entry name" value="DUF6098"/>
</dbReference>
<reference evidence="1 2" key="1">
    <citation type="submission" date="2024-06" db="EMBL/GenBank/DDBJ databases">
        <title>The Natural Products Discovery Center: Release of the First 8490 Sequenced Strains for Exploring Actinobacteria Biosynthetic Diversity.</title>
        <authorList>
            <person name="Kalkreuter E."/>
            <person name="Kautsar S.A."/>
            <person name="Yang D."/>
            <person name="Bader C.D."/>
            <person name="Teijaro C.N."/>
            <person name="Fluegel L."/>
            <person name="Davis C.M."/>
            <person name="Simpson J.R."/>
            <person name="Lauterbach L."/>
            <person name="Steele A.D."/>
            <person name="Gui C."/>
            <person name="Meng S."/>
            <person name="Li G."/>
            <person name="Viehrig K."/>
            <person name="Ye F."/>
            <person name="Su P."/>
            <person name="Kiefer A.F."/>
            <person name="Nichols A."/>
            <person name="Cepeda A.J."/>
            <person name="Yan W."/>
            <person name="Fan B."/>
            <person name="Jiang Y."/>
            <person name="Adhikari A."/>
            <person name="Zheng C.-J."/>
            <person name="Schuster L."/>
            <person name="Cowan T.M."/>
            <person name="Smanski M.J."/>
            <person name="Chevrette M.G."/>
            <person name="De Carvalho L.P.S."/>
            <person name="Shen B."/>
        </authorList>
    </citation>
    <scope>NUCLEOTIDE SEQUENCE [LARGE SCALE GENOMIC DNA]</scope>
    <source>
        <strain evidence="1 2">NPDC047833</strain>
    </source>
</reference>
<gene>
    <name evidence="1" type="ORF">AB0887_29810</name>
</gene>
<name>A0ABV3M3L5_9ACTN</name>
<evidence type="ECO:0000313" key="2">
    <source>
        <dbReference type="Proteomes" id="UP001553843"/>
    </source>
</evidence>
<protein>
    <submittedName>
        <fullName evidence="1">DUF6098 family protein</fullName>
    </submittedName>
</protein>
<comment type="caution">
    <text evidence="1">The sequence shown here is derived from an EMBL/GenBank/DDBJ whole genome shotgun (WGS) entry which is preliminary data.</text>
</comment>
<dbReference type="Proteomes" id="UP001553843">
    <property type="component" value="Unassembled WGS sequence"/>
</dbReference>
<accession>A0ABV3M3L5</accession>
<keyword evidence="2" id="KW-1185">Reference proteome</keyword>
<dbReference type="EMBL" id="JBEYRS010000015">
    <property type="protein sequence ID" value="MEW2366130.1"/>
    <property type="molecule type" value="Genomic_DNA"/>
</dbReference>
<proteinExistence type="predicted"/>